<dbReference type="EMBL" id="GBRH01205459">
    <property type="protein sequence ID" value="JAD92436.1"/>
    <property type="molecule type" value="Transcribed_RNA"/>
</dbReference>
<evidence type="ECO:0000313" key="1">
    <source>
        <dbReference type="EMBL" id="JAD92436.1"/>
    </source>
</evidence>
<proteinExistence type="predicted"/>
<dbReference type="AlphaFoldDB" id="A0A0A9DXB6"/>
<accession>A0A0A9DXB6</accession>
<reference evidence="1" key="1">
    <citation type="submission" date="2014-09" db="EMBL/GenBank/DDBJ databases">
        <authorList>
            <person name="Magalhaes I.L.F."/>
            <person name="Oliveira U."/>
            <person name="Santos F.R."/>
            <person name="Vidigal T.H.D.A."/>
            <person name="Brescovit A.D."/>
            <person name="Santos A.J."/>
        </authorList>
    </citation>
    <scope>NUCLEOTIDE SEQUENCE</scope>
    <source>
        <tissue evidence="1">Shoot tissue taken approximately 20 cm above the soil surface</tissue>
    </source>
</reference>
<reference evidence="1" key="2">
    <citation type="journal article" date="2015" name="Data Brief">
        <title>Shoot transcriptome of the giant reed, Arundo donax.</title>
        <authorList>
            <person name="Barrero R.A."/>
            <person name="Guerrero F.D."/>
            <person name="Moolhuijzen P."/>
            <person name="Goolsby J.A."/>
            <person name="Tidwell J."/>
            <person name="Bellgard S.E."/>
            <person name="Bellgard M.I."/>
        </authorList>
    </citation>
    <scope>NUCLEOTIDE SEQUENCE</scope>
    <source>
        <tissue evidence="1">Shoot tissue taken approximately 20 cm above the soil surface</tissue>
    </source>
</reference>
<protein>
    <submittedName>
        <fullName evidence="1">Uncharacterized protein</fullName>
    </submittedName>
</protein>
<organism evidence="1">
    <name type="scientific">Arundo donax</name>
    <name type="common">Giant reed</name>
    <name type="synonym">Donax arundinaceus</name>
    <dbReference type="NCBI Taxonomy" id="35708"/>
    <lineage>
        <taxon>Eukaryota</taxon>
        <taxon>Viridiplantae</taxon>
        <taxon>Streptophyta</taxon>
        <taxon>Embryophyta</taxon>
        <taxon>Tracheophyta</taxon>
        <taxon>Spermatophyta</taxon>
        <taxon>Magnoliopsida</taxon>
        <taxon>Liliopsida</taxon>
        <taxon>Poales</taxon>
        <taxon>Poaceae</taxon>
        <taxon>PACMAD clade</taxon>
        <taxon>Arundinoideae</taxon>
        <taxon>Arundineae</taxon>
        <taxon>Arundo</taxon>
    </lineage>
</organism>
<name>A0A0A9DXB6_ARUDO</name>
<sequence length="84" mass="9610">MITTFGFEDAINNFSSVNLGVNDKDHDGDVLLFSPFSSFTQDFRRCSSSSWKLVSSQRSLRADVFFHEMQLAINNNLEEFLLSH</sequence>